<sequence>MHLLPTKNDCLKGLARKVRFSQRKRFYLVSVAIVAIVVYFVYKNITSSFHCYDSGVEWKITKFCKRYKNVGSSGYMCSDLCSNNKIFWDFRCPDPPLELHHPNRFQTKKLDTTLNLIQAVPNENYEKLFWVDSYYRKEHYPTETEYENIVKRYISNKYNMDIPFDKMRSLLRLAHKHHEPWFHRSMRDSWNLVQNHEYVMLNMYDEKDLFPYIAGNCGEIFTTEHLNAVEFDEDRFYRYGSHIELDRWRYHIKIAVLILDYVAELEQQELQMCHVDLRRFGINNNRLKYDDVRYLFPEYTINRKISSGTQCASDDDCRFMFCQSECNREKRRCESTVLNNNVQIICEKIFLGTSGYPGILITHKTPDRLKELLERCARPVKDRDVARGRPRGTSEELKKLLYNELTSIYEKLAAINAP</sequence>
<reference evidence="11" key="1">
    <citation type="submission" date="2017-01" db="EMBL/GenBank/DDBJ databases">
        <title>A deep insight into the sialotranscriptome of adult male and female Cluex tarsalis mosquitoes.</title>
        <authorList>
            <person name="Ribeiro J.M."/>
            <person name="Moreira F."/>
            <person name="Bernard K.A."/>
            <person name="Calvo E."/>
        </authorList>
    </citation>
    <scope>NUCLEOTIDE SEQUENCE</scope>
    <source>
        <strain evidence="11">Kern County</strain>
        <tissue evidence="11">Salivary glands</tissue>
    </source>
</reference>
<evidence type="ECO:0000256" key="8">
    <source>
        <dbReference type="ARBA" id="ARBA00023157"/>
    </source>
</evidence>
<keyword evidence="6 9" id="KW-1133">Transmembrane helix</keyword>
<accession>A0A1Q3FL78</accession>
<comment type="similarity">
    <text evidence="2">Belongs to the DIPK family.</text>
</comment>
<evidence type="ECO:0000256" key="6">
    <source>
        <dbReference type="ARBA" id="ARBA00022989"/>
    </source>
</evidence>
<dbReference type="SMART" id="SM01299">
    <property type="entry name" value="PIP49_N"/>
    <property type="match status" value="1"/>
</dbReference>
<keyword evidence="11" id="KW-0808">Transferase</keyword>
<evidence type="ECO:0000256" key="5">
    <source>
        <dbReference type="ARBA" id="ARBA00022968"/>
    </source>
</evidence>
<dbReference type="GO" id="GO:0016301">
    <property type="term" value="F:kinase activity"/>
    <property type="evidence" value="ECO:0007669"/>
    <property type="project" value="UniProtKB-KW"/>
</dbReference>
<dbReference type="PANTHER" id="PTHR21093">
    <property type="entry name" value="DIVERGENT PROTEIN KINASE DOMAIN 1C-RELATED"/>
    <property type="match status" value="1"/>
</dbReference>
<keyword evidence="8" id="KW-1015">Disulfide bond</keyword>
<evidence type="ECO:0000256" key="2">
    <source>
        <dbReference type="ARBA" id="ARBA00006338"/>
    </source>
</evidence>
<evidence type="ECO:0000256" key="1">
    <source>
        <dbReference type="ARBA" id="ARBA00004648"/>
    </source>
</evidence>
<evidence type="ECO:0000259" key="10">
    <source>
        <dbReference type="SMART" id="SM01299"/>
    </source>
</evidence>
<keyword evidence="5" id="KW-0735">Signal-anchor</keyword>
<comment type="subcellular location">
    <subcellularLocation>
        <location evidence="1">Endoplasmic reticulum membrane</location>
        <topology evidence="1">Single-pass type II membrane protein</topology>
    </subcellularLocation>
</comment>
<dbReference type="PANTHER" id="PTHR21093:SF2">
    <property type="entry name" value="DIVERGENT PROTEIN KINASE DOMAIN 1C"/>
    <property type="match status" value="1"/>
</dbReference>
<keyword evidence="4" id="KW-0256">Endoplasmic reticulum</keyword>
<dbReference type="AlphaFoldDB" id="A0A1Q3FL78"/>
<feature type="transmembrane region" description="Helical" evidence="9">
    <location>
        <begin position="26"/>
        <end position="42"/>
    </location>
</feature>
<keyword evidence="3 9" id="KW-0812">Transmembrane</keyword>
<dbReference type="Pfam" id="PF12260">
    <property type="entry name" value="PIP49_C"/>
    <property type="match status" value="1"/>
</dbReference>
<protein>
    <submittedName>
        <fullName evidence="11">Protein-kinase domain of fam69</fullName>
    </submittedName>
</protein>
<dbReference type="EMBL" id="GFDL01006706">
    <property type="protein sequence ID" value="JAV28339.1"/>
    <property type="molecule type" value="Transcribed_RNA"/>
</dbReference>
<evidence type="ECO:0000313" key="11">
    <source>
        <dbReference type="EMBL" id="JAV28339.1"/>
    </source>
</evidence>
<evidence type="ECO:0000256" key="3">
    <source>
        <dbReference type="ARBA" id="ARBA00022692"/>
    </source>
</evidence>
<evidence type="ECO:0000256" key="9">
    <source>
        <dbReference type="SAM" id="Phobius"/>
    </source>
</evidence>
<proteinExistence type="inferred from homology"/>
<dbReference type="InterPro" id="IPR022049">
    <property type="entry name" value="FAM69_kinase_dom"/>
</dbReference>
<evidence type="ECO:0000256" key="7">
    <source>
        <dbReference type="ARBA" id="ARBA00023136"/>
    </source>
</evidence>
<evidence type="ECO:0000256" key="4">
    <source>
        <dbReference type="ARBA" id="ARBA00022824"/>
    </source>
</evidence>
<name>A0A1Q3FL78_CULTA</name>
<dbReference type="Pfam" id="PF14875">
    <property type="entry name" value="PIP49_N"/>
    <property type="match status" value="1"/>
</dbReference>
<feature type="domain" description="FAM69 N-terminal" evidence="10">
    <location>
        <begin position="18"/>
        <end position="173"/>
    </location>
</feature>
<dbReference type="InterPro" id="IPR029244">
    <property type="entry name" value="FAM69_N"/>
</dbReference>
<dbReference type="GO" id="GO:0005789">
    <property type="term" value="C:endoplasmic reticulum membrane"/>
    <property type="evidence" value="ECO:0007669"/>
    <property type="project" value="UniProtKB-SubCell"/>
</dbReference>
<organism evidence="11">
    <name type="scientific">Culex tarsalis</name>
    <name type="common">Encephalitis mosquito</name>
    <dbReference type="NCBI Taxonomy" id="7177"/>
    <lineage>
        <taxon>Eukaryota</taxon>
        <taxon>Metazoa</taxon>
        <taxon>Ecdysozoa</taxon>
        <taxon>Arthropoda</taxon>
        <taxon>Hexapoda</taxon>
        <taxon>Insecta</taxon>
        <taxon>Pterygota</taxon>
        <taxon>Neoptera</taxon>
        <taxon>Endopterygota</taxon>
        <taxon>Diptera</taxon>
        <taxon>Nematocera</taxon>
        <taxon>Culicoidea</taxon>
        <taxon>Culicidae</taxon>
        <taxon>Culicinae</taxon>
        <taxon>Culicini</taxon>
        <taxon>Culex</taxon>
        <taxon>Culex</taxon>
    </lineage>
</organism>
<keyword evidence="11" id="KW-0418">Kinase</keyword>
<keyword evidence="7 9" id="KW-0472">Membrane</keyword>